<dbReference type="Gene3D" id="3.40.630.190">
    <property type="entry name" value="LCP protein"/>
    <property type="match status" value="1"/>
</dbReference>
<evidence type="ECO:0000256" key="2">
    <source>
        <dbReference type="SAM" id="MobiDB-lite"/>
    </source>
</evidence>
<dbReference type="EMBL" id="BAAARJ010000006">
    <property type="protein sequence ID" value="GAA2609199.1"/>
    <property type="molecule type" value="Genomic_DNA"/>
</dbReference>
<organism evidence="5 6">
    <name type="scientific">Streptomyces axinellae</name>
    <dbReference type="NCBI Taxonomy" id="552788"/>
    <lineage>
        <taxon>Bacteria</taxon>
        <taxon>Bacillati</taxon>
        <taxon>Actinomycetota</taxon>
        <taxon>Actinomycetes</taxon>
        <taxon>Kitasatosporales</taxon>
        <taxon>Streptomycetaceae</taxon>
        <taxon>Streptomyces</taxon>
    </lineage>
</organism>
<comment type="similarity">
    <text evidence="1">Belongs to the LytR/CpsA/Psr (LCP) family.</text>
</comment>
<evidence type="ECO:0000313" key="5">
    <source>
        <dbReference type="EMBL" id="GAA2609199.1"/>
    </source>
</evidence>
<dbReference type="Proteomes" id="UP001501447">
    <property type="component" value="Unassembled WGS sequence"/>
</dbReference>
<dbReference type="Pfam" id="PF13399">
    <property type="entry name" value="LytR_C"/>
    <property type="match status" value="1"/>
</dbReference>
<dbReference type="InterPro" id="IPR004474">
    <property type="entry name" value="LytR_CpsA_psr"/>
</dbReference>
<evidence type="ECO:0008006" key="7">
    <source>
        <dbReference type="Google" id="ProtNLM"/>
    </source>
</evidence>
<comment type="caution">
    <text evidence="5">The sequence shown here is derived from an EMBL/GenBank/DDBJ whole genome shotgun (WGS) entry which is preliminary data.</text>
</comment>
<keyword evidence="6" id="KW-1185">Reference proteome</keyword>
<evidence type="ECO:0000259" key="3">
    <source>
        <dbReference type="Pfam" id="PF03816"/>
    </source>
</evidence>
<evidence type="ECO:0000256" key="1">
    <source>
        <dbReference type="ARBA" id="ARBA00006068"/>
    </source>
</evidence>
<protein>
    <recommendedName>
        <fullName evidence="7">Transcriptional regulator</fullName>
    </recommendedName>
</protein>
<dbReference type="NCBIfam" id="TIGR00350">
    <property type="entry name" value="lytR_cpsA_psr"/>
    <property type="match status" value="1"/>
</dbReference>
<name>A0ABP6C9J1_9ACTN</name>
<dbReference type="InterPro" id="IPR050922">
    <property type="entry name" value="LytR/CpsA/Psr_CW_biosynth"/>
</dbReference>
<dbReference type="Gene3D" id="3.30.70.2390">
    <property type="match status" value="1"/>
</dbReference>
<reference evidence="6" key="1">
    <citation type="journal article" date="2019" name="Int. J. Syst. Evol. Microbiol.">
        <title>The Global Catalogue of Microorganisms (GCM) 10K type strain sequencing project: providing services to taxonomists for standard genome sequencing and annotation.</title>
        <authorList>
            <consortium name="The Broad Institute Genomics Platform"/>
            <consortium name="The Broad Institute Genome Sequencing Center for Infectious Disease"/>
            <person name="Wu L."/>
            <person name="Ma J."/>
        </authorList>
    </citation>
    <scope>NUCLEOTIDE SEQUENCE [LARGE SCALE GENOMIC DNA]</scope>
    <source>
        <strain evidence="6">JCM 16373</strain>
    </source>
</reference>
<feature type="domain" description="LytR/CpsA/Psr regulator C-terminal" evidence="4">
    <location>
        <begin position="339"/>
        <end position="439"/>
    </location>
</feature>
<gene>
    <name evidence="5" type="ORF">GCM10009863_23460</name>
</gene>
<dbReference type="InterPro" id="IPR027381">
    <property type="entry name" value="LytR/CpsA/Psr_C"/>
</dbReference>
<sequence>MLAGLLLLGGGAALFAYLSLDGNIHSADIGDRLGGDRPDNLSPGSKNILVVGSDSRAGANSEYGKGLETMQSDTLMLVHLSADRKWAGVLSLPRDSYVPIPSCDRGDGTRSKPHSFKINESFAIGGLKGEVEGAAACTIKTVEHNTGLRVDHFMSLDFQGFKGMVNALGGIEVCPEEAIHDKKAHLDLAAGCQTIRNEEALGYVRARYGIGDGTDTGRIGRQQEFMRALSDKARSKLTSPKDLYGFLDSATKSLTTDKDLAGITPLYRLASSVQKIPENRLHFLTVPNYPREADIPTDKANLVWQQPQAATLFKKLAEDREVTAKALKSASAHPVHAAQVRVRVLNGTSEPGAAAEAAEGLRALGIRATVGNAAHSASKTSVTYAPGRRTQAGIVAAHLRDGIAPKAERDGGDTGGDSGGGGGSGAAGAEVTLTLGPGFEGVR</sequence>
<proteinExistence type="inferred from homology"/>
<feature type="compositionally biased region" description="Gly residues" evidence="2">
    <location>
        <begin position="413"/>
        <end position="426"/>
    </location>
</feature>
<feature type="compositionally biased region" description="Basic and acidic residues" evidence="2">
    <location>
        <begin position="400"/>
        <end position="412"/>
    </location>
</feature>
<evidence type="ECO:0000259" key="4">
    <source>
        <dbReference type="Pfam" id="PF13399"/>
    </source>
</evidence>
<evidence type="ECO:0000313" key="6">
    <source>
        <dbReference type="Proteomes" id="UP001501447"/>
    </source>
</evidence>
<feature type="region of interest" description="Disordered" evidence="2">
    <location>
        <begin position="400"/>
        <end position="443"/>
    </location>
</feature>
<feature type="domain" description="Cell envelope-related transcriptional attenuator" evidence="3">
    <location>
        <begin position="72"/>
        <end position="234"/>
    </location>
</feature>
<dbReference type="PANTHER" id="PTHR33392">
    <property type="entry name" value="POLYISOPRENYL-TEICHOIC ACID--PEPTIDOGLYCAN TEICHOIC ACID TRANSFERASE TAGU"/>
    <property type="match status" value="1"/>
</dbReference>
<dbReference type="PANTHER" id="PTHR33392:SF6">
    <property type="entry name" value="POLYISOPRENYL-TEICHOIC ACID--PEPTIDOGLYCAN TEICHOIC ACID TRANSFERASE TAGU"/>
    <property type="match status" value="1"/>
</dbReference>
<dbReference type="Pfam" id="PF03816">
    <property type="entry name" value="LytR_cpsA_psr"/>
    <property type="match status" value="1"/>
</dbReference>
<accession>A0ABP6C9J1</accession>